<evidence type="ECO:0000313" key="2">
    <source>
        <dbReference type="Proteomes" id="UP000198211"/>
    </source>
</evidence>
<name>A0A225UXT9_9STRA</name>
<gene>
    <name evidence="1" type="ORF">PHMEG_00031552</name>
</gene>
<accession>A0A225UXT9</accession>
<dbReference type="EMBL" id="NBNE01010030">
    <property type="protein sequence ID" value="OWY97824.1"/>
    <property type="molecule type" value="Genomic_DNA"/>
</dbReference>
<protein>
    <submittedName>
        <fullName evidence="1">Uncharacterized protein</fullName>
    </submittedName>
</protein>
<dbReference type="AlphaFoldDB" id="A0A225UXT9"/>
<comment type="caution">
    <text evidence="1">The sequence shown here is derived from an EMBL/GenBank/DDBJ whole genome shotgun (WGS) entry which is preliminary data.</text>
</comment>
<organism evidence="1 2">
    <name type="scientific">Phytophthora megakarya</name>
    <dbReference type="NCBI Taxonomy" id="4795"/>
    <lineage>
        <taxon>Eukaryota</taxon>
        <taxon>Sar</taxon>
        <taxon>Stramenopiles</taxon>
        <taxon>Oomycota</taxon>
        <taxon>Peronosporomycetes</taxon>
        <taxon>Peronosporales</taxon>
        <taxon>Peronosporaceae</taxon>
        <taxon>Phytophthora</taxon>
    </lineage>
</organism>
<reference evidence="2" key="1">
    <citation type="submission" date="2017-03" db="EMBL/GenBank/DDBJ databases">
        <title>Phytopthora megakarya and P. palmivora, two closely related causual agents of cacao black pod achieved similar genome size and gene model numbers by different mechanisms.</title>
        <authorList>
            <person name="Ali S."/>
            <person name="Shao J."/>
            <person name="Larry D.J."/>
            <person name="Kronmiller B."/>
            <person name="Shen D."/>
            <person name="Strem M.D."/>
            <person name="Melnick R.L."/>
            <person name="Guiltinan M.J."/>
            <person name="Tyler B.M."/>
            <person name="Meinhardt L.W."/>
            <person name="Bailey B.A."/>
        </authorList>
    </citation>
    <scope>NUCLEOTIDE SEQUENCE [LARGE SCALE GENOMIC DNA]</scope>
    <source>
        <strain evidence="2">zdho120</strain>
    </source>
</reference>
<dbReference type="Proteomes" id="UP000198211">
    <property type="component" value="Unassembled WGS sequence"/>
</dbReference>
<sequence>MFCQSPTFSKNLHRQLTELQWTSLAKSTRKVYLGAWRQRCGYRACSNVLIWPDAYNTYNQSLQLVMFAVSTWQENGEDDTRRFDTVRTKPSHVRWCHQLGAGFRANLLPEHELALHGMRQISPPRRERGAVTITMLEVSIRATDMCSTQHRVFCGGAVMGFFFCLRGSE</sequence>
<evidence type="ECO:0000313" key="1">
    <source>
        <dbReference type="EMBL" id="OWY97824.1"/>
    </source>
</evidence>
<keyword evidence="2" id="KW-1185">Reference proteome</keyword>
<proteinExistence type="predicted"/>